<dbReference type="InterPro" id="IPR059052">
    <property type="entry name" value="HH_YbhG-like"/>
</dbReference>
<evidence type="ECO:0000256" key="3">
    <source>
        <dbReference type="ARBA" id="ARBA00023054"/>
    </source>
</evidence>
<evidence type="ECO:0000256" key="4">
    <source>
        <dbReference type="SAM" id="Coils"/>
    </source>
</evidence>
<evidence type="ECO:0000259" key="8">
    <source>
        <dbReference type="Pfam" id="PF25990"/>
    </source>
</evidence>
<dbReference type="EMBL" id="LMTZ01000077">
    <property type="protein sequence ID" value="KST68151.1"/>
    <property type="molecule type" value="Genomic_DNA"/>
</dbReference>
<dbReference type="PANTHER" id="PTHR32347">
    <property type="entry name" value="EFFLUX SYSTEM COMPONENT YKNX-RELATED"/>
    <property type="match status" value="1"/>
</dbReference>
<dbReference type="Pfam" id="PF25990">
    <property type="entry name" value="Beta-barrel_YknX"/>
    <property type="match status" value="1"/>
</dbReference>
<dbReference type="PANTHER" id="PTHR32347:SF14">
    <property type="entry name" value="EFFLUX SYSTEM COMPONENT YKNX-RELATED"/>
    <property type="match status" value="1"/>
</dbReference>
<evidence type="ECO:0000313" key="9">
    <source>
        <dbReference type="EMBL" id="KST68151.1"/>
    </source>
</evidence>
<feature type="transmembrane region" description="Helical" evidence="6">
    <location>
        <begin position="32"/>
        <end position="53"/>
    </location>
</feature>
<dbReference type="Proteomes" id="UP000053372">
    <property type="component" value="Unassembled WGS sequence"/>
</dbReference>
<evidence type="ECO:0000313" key="11">
    <source>
        <dbReference type="Proteomes" id="UP000053372"/>
    </source>
</evidence>
<keyword evidence="11" id="KW-1185">Reference proteome</keyword>
<evidence type="ECO:0000313" key="10">
    <source>
        <dbReference type="EMBL" id="KST68814.1"/>
    </source>
</evidence>
<gene>
    <name evidence="9" type="ORF">BC008_32540</name>
    <name evidence="10" type="ORF">BC008_34225</name>
</gene>
<accession>A0A0V7ZUW4</accession>
<dbReference type="Gene3D" id="2.40.50.100">
    <property type="match status" value="1"/>
</dbReference>
<dbReference type="Gene3D" id="2.40.420.20">
    <property type="match status" value="1"/>
</dbReference>
<dbReference type="GO" id="GO:0022857">
    <property type="term" value="F:transmembrane transporter activity"/>
    <property type="evidence" value="ECO:0007669"/>
    <property type="project" value="InterPro"/>
</dbReference>
<evidence type="ECO:0000256" key="1">
    <source>
        <dbReference type="ARBA" id="ARBA00004196"/>
    </source>
</evidence>
<dbReference type="Gene3D" id="1.10.287.470">
    <property type="entry name" value="Helix hairpin bin"/>
    <property type="match status" value="2"/>
</dbReference>
<feature type="compositionally biased region" description="Gly residues" evidence="5">
    <location>
        <begin position="505"/>
        <end position="514"/>
    </location>
</feature>
<dbReference type="EMBL" id="LMTZ01000045">
    <property type="protein sequence ID" value="KST68814.1"/>
    <property type="molecule type" value="Genomic_DNA"/>
</dbReference>
<comment type="caution">
    <text evidence="9">The sequence shown here is derived from an EMBL/GenBank/DDBJ whole genome shotgun (WGS) entry which is preliminary data.</text>
</comment>
<name>A0A0V7ZUW4_9CYAN</name>
<keyword evidence="3 4" id="KW-0175">Coiled coil</keyword>
<feature type="coiled-coil region" evidence="4">
    <location>
        <begin position="123"/>
        <end position="273"/>
    </location>
</feature>
<evidence type="ECO:0000256" key="5">
    <source>
        <dbReference type="SAM" id="MobiDB-lite"/>
    </source>
</evidence>
<dbReference type="InterPro" id="IPR006143">
    <property type="entry name" value="RND_pump_MFP"/>
</dbReference>
<organism evidence="9 11">
    <name type="scientific">Mastigocoleus testarum BC008</name>
    <dbReference type="NCBI Taxonomy" id="371196"/>
    <lineage>
        <taxon>Bacteria</taxon>
        <taxon>Bacillati</taxon>
        <taxon>Cyanobacteriota</taxon>
        <taxon>Cyanophyceae</taxon>
        <taxon>Nostocales</taxon>
        <taxon>Hapalosiphonaceae</taxon>
        <taxon>Mastigocoleus</taxon>
    </lineage>
</organism>
<comment type="subcellular location">
    <subcellularLocation>
        <location evidence="1">Cell envelope</location>
    </subcellularLocation>
</comment>
<dbReference type="Pfam" id="PF25881">
    <property type="entry name" value="HH_YBHG"/>
    <property type="match status" value="1"/>
</dbReference>
<dbReference type="PRINTS" id="PR01490">
    <property type="entry name" value="RTXTOXIND"/>
</dbReference>
<sequence length="514" mass="56004">MKLDSSQDKQGNQNKKFLEPLPVSKKNNKNNWLFWALIICFLVGGSFITYRQLVIIPRREARRNAQTLLVERGNLAVTIAANGTVQAQMSVNVSPESSGTVKSLKVKEGERVKQGQVIAHMDNSNLQGQLIQRKGELAQAEANLQKLIAGNRPEEINQSQAQLEQAKANLQKLVTGNRSQEIAQAEARLNSARATLNQKQADFSSYEQLYKQGAISRETFNQKKAELETAQAQVAEAQQALDLQKVGTRQEEIQEAQAQVKQQQQALTLLKAGTRSEEILQARAQVTSARGSLQYIQNQVDDAIVTAPFDGQISKIYADPGSFVTPTTSASTATSAVSSSILSLSSVKKEIIANVAEANIGKIRLGQKVIIKADAYPQKKFEGKVSQILSEATIEQNVTSFEVKVALVSEEAQKMLLSGMNVEMEFQVDGVENVIVVPSVAVVRRRNATGVYVVESNGKPRFKVIETGVAANGKTEVKAGLKGTEKVLVNFPPGSRPKSRRRGLLPGGGSRSNK</sequence>
<protein>
    <submittedName>
        <fullName evidence="9">RND transporter</fullName>
    </submittedName>
</protein>
<dbReference type="RefSeq" id="WP_027846360.1">
    <property type="nucleotide sequence ID" value="NZ_LMTZ01000045.1"/>
</dbReference>
<feature type="domain" description="YknX-like beta-barrel" evidence="8">
    <location>
        <begin position="351"/>
        <end position="425"/>
    </location>
</feature>
<dbReference type="InterPro" id="IPR058636">
    <property type="entry name" value="Beta-barrel_YknX"/>
</dbReference>
<keyword evidence="6" id="KW-1133">Transmembrane helix</keyword>
<keyword evidence="6" id="KW-0812">Transmembrane</keyword>
<keyword evidence="6" id="KW-0472">Membrane</keyword>
<evidence type="ECO:0000256" key="6">
    <source>
        <dbReference type="SAM" id="Phobius"/>
    </source>
</evidence>
<dbReference type="InterPro" id="IPR050465">
    <property type="entry name" value="UPF0194_transport"/>
</dbReference>
<dbReference type="AlphaFoldDB" id="A0A0V7ZUW4"/>
<dbReference type="GO" id="GO:0030313">
    <property type="term" value="C:cell envelope"/>
    <property type="evidence" value="ECO:0007669"/>
    <property type="project" value="UniProtKB-SubCell"/>
</dbReference>
<proteinExistence type="inferred from homology"/>
<comment type="similarity">
    <text evidence="2">Belongs to the membrane fusion protein (MFP) (TC 8.A.1) family.</text>
</comment>
<evidence type="ECO:0000259" key="7">
    <source>
        <dbReference type="Pfam" id="PF25881"/>
    </source>
</evidence>
<feature type="domain" description="YbhG-like alpha-helical hairpin" evidence="7">
    <location>
        <begin position="158"/>
        <end position="268"/>
    </location>
</feature>
<dbReference type="SUPFAM" id="SSF111369">
    <property type="entry name" value="HlyD-like secretion proteins"/>
    <property type="match status" value="3"/>
</dbReference>
<dbReference type="NCBIfam" id="TIGR01730">
    <property type="entry name" value="RND_mfp"/>
    <property type="match status" value="1"/>
</dbReference>
<dbReference type="OrthoDB" id="505602at2"/>
<dbReference type="GO" id="GO:0016020">
    <property type="term" value="C:membrane"/>
    <property type="evidence" value="ECO:0007669"/>
    <property type="project" value="InterPro"/>
</dbReference>
<dbReference type="Gene3D" id="2.40.30.170">
    <property type="match status" value="1"/>
</dbReference>
<feature type="region of interest" description="Disordered" evidence="5">
    <location>
        <begin position="489"/>
        <end position="514"/>
    </location>
</feature>
<reference evidence="9 11" key="1">
    <citation type="journal article" date="2015" name="Genome Announc.">
        <title>Draft Genome of the Euendolithic (true boring) Cyanobacterium Mastigocoleus testarum strain BC008.</title>
        <authorList>
            <person name="Guida B.S."/>
            <person name="Garcia-Pichel F."/>
        </authorList>
    </citation>
    <scope>NUCLEOTIDE SEQUENCE [LARGE SCALE GENOMIC DNA]</scope>
    <source>
        <strain evidence="9 11">BC008</strain>
    </source>
</reference>
<evidence type="ECO:0000256" key="2">
    <source>
        <dbReference type="ARBA" id="ARBA00009477"/>
    </source>
</evidence>